<dbReference type="RefSeq" id="WP_105861593.1">
    <property type="nucleotide sequence ID" value="NZ_PUEJ01000003.1"/>
</dbReference>
<gene>
    <name evidence="2" type="ORF">C5L14_08415</name>
</gene>
<dbReference type="InterPro" id="IPR016181">
    <property type="entry name" value="Acyl_CoA_acyltransferase"/>
</dbReference>
<accession>A0A2S9QF18</accession>
<proteinExistence type="predicted"/>
<dbReference type="GO" id="GO:0016747">
    <property type="term" value="F:acyltransferase activity, transferring groups other than amino-acyl groups"/>
    <property type="evidence" value="ECO:0007669"/>
    <property type="project" value="InterPro"/>
</dbReference>
<dbReference type="Proteomes" id="UP000237682">
    <property type="component" value="Unassembled WGS sequence"/>
</dbReference>
<dbReference type="PROSITE" id="PS51186">
    <property type="entry name" value="GNAT"/>
    <property type="match status" value="1"/>
</dbReference>
<dbReference type="OrthoDB" id="9815099at2"/>
<dbReference type="InterPro" id="IPR000182">
    <property type="entry name" value="GNAT_dom"/>
</dbReference>
<dbReference type="SUPFAM" id="SSF55729">
    <property type="entry name" value="Acyl-CoA N-acyltransferases (Nat)"/>
    <property type="match status" value="1"/>
</dbReference>
<keyword evidence="2" id="KW-0808">Transferase</keyword>
<name>A0A2S9QF18_9HYPH</name>
<dbReference type="CDD" id="cd04301">
    <property type="entry name" value="NAT_SF"/>
    <property type="match status" value="1"/>
</dbReference>
<dbReference type="EMBL" id="PUEJ01000003">
    <property type="protein sequence ID" value="PRH87925.1"/>
    <property type="molecule type" value="Genomic_DNA"/>
</dbReference>
<evidence type="ECO:0000313" key="2">
    <source>
        <dbReference type="EMBL" id="PRH87925.1"/>
    </source>
</evidence>
<reference evidence="2 3" key="1">
    <citation type="submission" date="2018-02" db="EMBL/GenBank/DDBJ databases">
        <title>Whole genome sequencing of endophytic bacterium.</title>
        <authorList>
            <person name="Eedara R."/>
            <person name="Podile A.R."/>
        </authorList>
    </citation>
    <scope>NUCLEOTIDE SEQUENCE [LARGE SCALE GENOMIC DNA]</scope>
    <source>
        <strain evidence="2 3">RP1T</strain>
    </source>
</reference>
<evidence type="ECO:0000259" key="1">
    <source>
        <dbReference type="PROSITE" id="PS51186"/>
    </source>
</evidence>
<keyword evidence="3" id="KW-1185">Reference proteome</keyword>
<protein>
    <submittedName>
        <fullName evidence="2">GNAT family N-acetyltransferase</fullName>
    </submittedName>
</protein>
<organism evidence="2 3">
    <name type="scientific">Labrys okinawensis</name>
    <dbReference type="NCBI Taxonomy" id="346911"/>
    <lineage>
        <taxon>Bacteria</taxon>
        <taxon>Pseudomonadati</taxon>
        <taxon>Pseudomonadota</taxon>
        <taxon>Alphaproteobacteria</taxon>
        <taxon>Hyphomicrobiales</taxon>
        <taxon>Xanthobacteraceae</taxon>
        <taxon>Labrys</taxon>
    </lineage>
</organism>
<dbReference type="Pfam" id="PF13508">
    <property type="entry name" value="Acetyltransf_7"/>
    <property type="match status" value="1"/>
</dbReference>
<sequence>MPEIAIDLTPETPDDGAVIDKLHERAFGPGRFARTAFRLREGVPPHPKLSYVARIGSMIVGSIRLTPIHVGEASALLLGPLTVEPAFRSRGIGLTLMQASLTEAAKIGHRLVILVGDEPYYSRVGFKRIAPGRVVLPGPVDPLRLLVKELVEGAFEGVSGAARGG</sequence>
<comment type="caution">
    <text evidence="2">The sequence shown here is derived from an EMBL/GenBank/DDBJ whole genome shotgun (WGS) entry which is preliminary data.</text>
</comment>
<feature type="domain" description="N-acetyltransferase" evidence="1">
    <location>
        <begin position="6"/>
        <end position="148"/>
    </location>
</feature>
<evidence type="ECO:0000313" key="3">
    <source>
        <dbReference type="Proteomes" id="UP000237682"/>
    </source>
</evidence>
<dbReference type="AlphaFoldDB" id="A0A2S9QF18"/>
<dbReference type="Gene3D" id="3.40.630.30">
    <property type="match status" value="1"/>
</dbReference>